<dbReference type="FunFam" id="1.10.238.20:FF:000001">
    <property type="entry name" value="General odorant-binding protein lush"/>
    <property type="match status" value="1"/>
</dbReference>
<keyword evidence="6" id="KW-0732">Signal</keyword>
<reference evidence="7" key="2">
    <citation type="submission" date="2024-08" db="UniProtKB">
        <authorList>
            <consortium name="EnsemblMetazoa"/>
        </authorList>
    </citation>
    <scope>IDENTIFICATION</scope>
</reference>
<name>A0AAR5PAF6_DENPD</name>
<evidence type="ECO:0000256" key="1">
    <source>
        <dbReference type="ARBA" id="ARBA00004613"/>
    </source>
</evidence>
<feature type="chain" id="PRO_5043725642" evidence="6">
    <location>
        <begin position="31"/>
        <end position="153"/>
    </location>
</feature>
<evidence type="ECO:0000313" key="8">
    <source>
        <dbReference type="Proteomes" id="UP000019118"/>
    </source>
</evidence>
<feature type="signal peptide" evidence="6">
    <location>
        <begin position="1"/>
        <end position="30"/>
    </location>
</feature>
<dbReference type="PANTHER" id="PTHR21364:SF2">
    <property type="entry name" value="GENERAL ODORANT-BINDING PROTEIN 19A"/>
    <property type="match status" value="1"/>
</dbReference>
<dbReference type="Pfam" id="PF01395">
    <property type="entry name" value="PBP_GOBP"/>
    <property type="match status" value="1"/>
</dbReference>
<evidence type="ECO:0000256" key="5">
    <source>
        <dbReference type="ARBA" id="ARBA00056866"/>
    </source>
</evidence>
<accession>A0AAR5PAF6</accession>
<dbReference type="GO" id="GO:0005576">
    <property type="term" value="C:extracellular region"/>
    <property type="evidence" value="ECO:0007669"/>
    <property type="project" value="UniProtKB-SubCell"/>
</dbReference>
<dbReference type="CDD" id="cd23992">
    <property type="entry name" value="PBP_GOBP"/>
    <property type="match status" value="1"/>
</dbReference>
<comment type="function">
    <text evidence="5">May be a carrier protein for lipids.</text>
</comment>
<evidence type="ECO:0000256" key="4">
    <source>
        <dbReference type="ARBA" id="ARBA00023180"/>
    </source>
</evidence>
<organism evidence="7 8">
    <name type="scientific">Dendroctonus ponderosae</name>
    <name type="common">Mountain pine beetle</name>
    <dbReference type="NCBI Taxonomy" id="77166"/>
    <lineage>
        <taxon>Eukaryota</taxon>
        <taxon>Metazoa</taxon>
        <taxon>Ecdysozoa</taxon>
        <taxon>Arthropoda</taxon>
        <taxon>Hexapoda</taxon>
        <taxon>Insecta</taxon>
        <taxon>Pterygota</taxon>
        <taxon>Neoptera</taxon>
        <taxon>Endopterygota</taxon>
        <taxon>Coleoptera</taxon>
        <taxon>Polyphaga</taxon>
        <taxon>Cucujiformia</taxon>
        <taxon>Curculionidae</taxon>
        <taxon>Scolytinae</taxon>
        <taxon>Dendroctonus</taxon>
    </lineage>
</organism>
<comment type="subcellular location">
    <subcellularLocation>
        <location evidence="1">Secreted</location>
    </subcellularLocation>
</comment>
<dbReference type="SMART" id="SM00708">
    <property type="entry name" value="PhBP"/>
    <property type="match status" value="1"/>
</dbReference>
<reference evidence="8" key="1">
    <citation type="journal article" date="2013" name="Genome Biol.">
        <title>Draft genome of the mountain pine beetle, Dendroctonus ponderosae Hopkins, a major forest pest.</title>
        <authorList>
            <person name="Keeling C.I."/>
            <person name="Yuen M.M."/>
            <person name="Liao N.Y."/>
            <person name="Docking T.R."/>
            <person name="Chan S.K."/>
            <person name="Taylor G.A."/>
            <person name="Palmquist D.L."/>
            <person name="Jackman S.D."/>
            <person name="Nguyen A."/>
            <person name="Li M."/>
            <person name="Henderson H."/>
            <person name="Janes J.K."/>
            <person name="Zhao Y."/>
            <person name="Pandoh P."/>
            <person name="Moore R."/>
            <person name="Sperling F.A."/>
            <person name="Huber D.P."/>
            <person name="Birol I."/>
            <person name="Jones S.J."/>
            <person name="Bohlmann J."/>
        </authorList>
    </citation>
    <scope>NUCLEOTIDE SEQUENCE</scope>
</reference>
<evidence type="ECO:0000313" key="7">
    <source>
        <dbReference type="EnsemblMetazoa" id="XP_019758060.1"/>
    </source>
</evidence>
<proteinExistence type="inferred from homology"/>
<dbReference type="InterPro" id="IPR036728">
    <property type="entry name" value="PBP_GOBP_sf"/>
</dbReference>
<dbReference type="Proteomes" id="UP000019118">
    <property type="component" value="Unassembled WGS sequence"/>
</dbReference>
<dbReference type="PRINTS" id="PR00485">
    <property type="entry name" value="MEALWORMBTLB"/>
</dbReference>
<sequence>MRLHLRISKMPVTMNQGCFLLVVSAVLVFAELDQTSLPPETKELMAALHKNCIEQIGVSEAEVDQLRAANFEEDAKLKCYTRCLMAESGVMDENGAIDVEAFAEILPEAVRGNIQTIFRRCSLTNKDIEDQCVKAYEMVKCWHKEDPESYFMI</sequence>
<dbReference type="AlphaFoldDB" id="A0AAR5PAF6"/>
<keyword evidence="4" id="KW-0325">Glycoprotein</keyword>
<dbReference type="InterPro" id="IPR006170">
    <property type="entry name" value="PBP/GOBP"/>
</dbReference>
<protein>
    <submittedName>
        <fullName evidence="7">Uncharacterized protein</fullName>
    </submittedName>
</protein>
<dbReference type="SUPFAM" id="SSF47565">
    <property type="entry name" value="Insect pheromone/odorant-binding proteins"/>
    <property type="match status" value="1"/>
</dbReference>
<dbReference type="Gene3D" id="1.10.238.20">
    <property type="entry name" value="Pheromone/general odorant binding protein domain"/>
    <property type="match status" value="1"/>
</dbReference>
<dbReference type="GO" id="GO:0005549">
    <property type="term" value="F:odorant binding"/>
    <property type="evidence" value="ECO:0007669"/>
    <property type="project" value="InterPro"/>
</dbReference>
<keyword evidence="8" id="KW-1185">Reference proteome</keyword>
<evidence type="ECO:0000256" key="6">
    <source>
        <dbReference type="SAM" id="SignalP"/>
    </source>
</evidence>
<keyword evidence="3" id="KW-0964">Secreted</keyword>
<evidence type="ECO:0000256" key="2">
    <source>
        <dbReference type="ARBA" id="ARBA00008098"/>
    </source>
</evidence>
<evidence type="ECO:0000256" key="3">
    <source>
        <dbReference type="ARBA" id="ARBA00022525"/>
    </source>
</evidence>
<dbReference type="GO" id="GO:0007608">
    <property type="term" value="P:sensory perception of smell"/>
    <property type="evidence" value="ECO:0007669"/>
    <property type="project" value="UniProtKB-ARBA"/>
</dbReference>
<dbReference type="PANTHER" id="PTHR21364">
    <property type="entry name" value="GENERAL ODORANT-BINDING PROTEIN 19A"/>
    <property type="match status" value="1"/>
</dbReference>
<dbReference type="EnsemblMetazoa" id="XM_019902501.1">
    <property type="protein sequence ID" value="XP_019758060.1"/>
    <property type="gene ID" value="LOC109536332"/>
</dbReference>
<comment type="similarity">
    <text evidence="2">Belongs to the PBP/GOBP family.</text>
</comment>